<dbReference type="InterPro" id="IPR015421">
    <property type="entry name" value="PyrdxlP-dep_Trfase_major"/>
</dbReference>
<accession>A0A0G1N050</accession>
<keyword evidence="2 3" id="KW-0663">Pyridoxal phosphate</keyword>
<evidence type="ECO:0000256" key="3">
    <source>
        <dbReference type="RuleBase" id="RU003560"/>
    </source>
</evidence>
<comment type="caution">
    <text evidence="5">The sequence shown here is derived from an EMBL/GenBank/DDBJ whole genome shotgun (WGS) entry which is preliminary data.</text>
</comment>
<evidence type="ECO:0000256" key="2">
    <source>
        <dbReference type="ARBA" id="ARBA00022898"/>
    </source>
</evidence>
<dbReference type="STRING" id="1619050.UX20_C0011G0005"/>
<evidence type="ECO:0000313" key="5">
    <source>
        <dbReference type="EMBL" id="KKU13874.1"/>
    </source>
</evidence>
<reference evidence="5 6" key="1">
    <citation type="journal article" date="2015" name="Nature">
        <title>rRNA introns, odd ribosomes, and small enigmatic genomes across a large radiation of phyla.</title>
        <authorList>
            <person name="Brown C.T."/>
            <person name="Hug L.A."/>
            <person name="Thomas B.C."/>
            <person name="Sharon I."/>
            <person name="Castelle C.J."/>
            <person name="Singh A."/>
            <person name="Wilkins M.J."/>
            <person name="Williams K.H."/>
            <person name="Banfield J.F."/>
        </authorList>
    </citation>
    <scope>NUCLEOTIDE SEQUENCE [LARGE SCALE GENOMIC DNA]</scope>
</reference>
<evidence type="ECO:0000313" key="6">
    <source>
        <dbReference type="Proteomes" id="UP000034911"/>
    </source>
</evidence>
<dbReference type="Pfam" id="PF00202">
    <property type="entry name" value="Aminotran_3"/>
    <property type="match status" value="1"/>
</dbReference>
<dbReference type="GO" id="GO:0030170">
    <property type="term" value="F:pyridoxal phosphate binding"/>
    <property type="evidence" value="ECO:0007669"/>
    <property type="project" value="InterPro"/>
</dbReference>
<protein>
    <submittedName>
        <fullName evidence="5">Aminotransferase class-III</fullName>
    </submittedName>
</protein>
<dbReference type="Gene3D" id="3.90.1150.10">
    <property type="entry name" value="Aspartate Aminotransferase, domain 1"/>
    <property type="match status" value="1"/>
</dbReference>
<name>A0A0G1N050_9BACT</name>
<comment type="similarity">
    <text evidence="3">Belongs to the class-III pyridoxal-phosphate-dependent aminotransferase family.</text>
</comment>
<dbReference type="GO" id="GO:0008483">
    <property type="term" value="F:transaminase activity"/>
    <property type="evidence" value="ECO:0007669"/>
    <property type="project" value="UniProtKB-KW"/>
</dbReference>
<dbReference type="Proteomes" id="UP000034911">
    <property type="component" value="Unassembled WGS sequence"/>
</dbReference>
<dbReference type="SUPFAM" id="SSF53383">
    <property type="entry name" value="PLP-dependent transferases"/>
    <property type="match status" value="1"/>
</dbReference>
<dbReference type="EMBL" id="LCLH01000011">
    <property type="protein sequence ID" value="KKU13874.1"/>
    <property type="molecule type" value="Genomic_DNA"/>
</dbReference>
<dbReference type="InterPro" id="IPR005814">
    <property type="entry name" value="Aminotrans_3"/>
</dbReference>
<dbReference type="Gene3D" id="3.40.640.10">
    <property type="entry name" value="Type I PLP-dependent aspartate aminotransferase-like (Major domain)"/>
    <property type="match status" value="1"/>
</dbReference>
<comment type="cofactor">
    <cofactor evidence="1">
        <name>pyridoxal 5'-phosphate</name>
        <dbReference type="ChEBI" id="CHEBI:597326"/>
    </cofactor>
</comment>
<keyword evidence="4" id="KW-0812">Transmembrane</keyword>
<dbReference type="PANTHER" id="PTHR43713">
    <property type="entry name" value="GLUTAMATE-1-SEMIALDEHYDE 2,1-AMINOMUTASE"/>
    <property type="match status" value="1"/>
</dbReference>
<evidence type="ECO:0000256" key="1">
    <source>
        <dbReference type="ARBA" id="ARBA00001933"/>
    </source>
</evidence>
<feature type="transmembrane region" description="Helical" evidence="4">
    <location>
        <begin position="277"/>
        <end position="300"/>
    </location>
</feature>
<organism evidence="5 6">
    <name type="scientific">Candidatus Magasanikbacteria bacterium GW2011_GWC2_45_8</name>
    <dbReference type="NCBI Taxonomy" id="1619050"/>
    <lineage>
        <taxon>Bacteria</taxon>
        <taxon>Candidatus Magasanikiibacteriota</taxon>
    </lineage>
</organism>
<keyword evidence="4" id="KW-0472">Membrane</keyword>
<keyword evidence="5" id="KW-0032">Aminotransferase</keyword>
<evidence type="ECO:0000256" key="4">
    <source>
        <dbReference type="SAM" id="Phobius"/>
    </source>
</evidence>
<keyword evidence="4" id="KW-1133">Transmembrane helix</keyword>
<dbReference type="AlphaFoldDB" id="A0A0G1N050"/>
<gene>
    <name evidence="5" type="ORF">UX20_C0011G0005</name>
</gene>
<keyword evidence="5" id="KW-0808">Transferase</keyword>
<proteinExistence type="inferred from homology"/>
<dbReference type="InterPro" id="IPR015424">
    <property type="entry name" value="PyrdxlP-dep_Trfase"/>
</dbReference>
<dbReference type="InterPro" id="IPR015422">
    <property type="entry name" value="PyrdxlP-dep_Trfase_small"/>
</dbReference>
<sequence>MNKKEKYLQEANEYIPSAAQTLSKYPGQYVIGVSPVAIARGKGAYLWDIEGDKYLDMILALGPMVFGYVNERIDRTVKEQIDKGTIYSLPSEHELTLAKLLKEAVPCAEMSRFLMNGNEATTGAVRLARHITKRDHVAKCGYHGFQDWSICTKEGRNTGIPDVLKTLTHDFIYNDINSLEKIFFDYPGQIAAVILEPASAEKPTDNFLEKVKEIAHHHGAILIFDEMVTGFRWSLGGAQEYFGVIPDIACFGKAVSGGYPLSIIAGKAEYMKRMDEIFVSTTFGGFTLGLVAAIETITMMREFGNVHSYMHNLGDYFISSANKISVKYDVPFEFMGFGPHPLMKITIKDDHTNRLLKTFVYQEMNKVGILFSSSILIGYIHQKLEIDWILKELDKIFKIIKEAGDYKNLETFLEGRIVTPRSVRTTP</sequence>
<dbReference type="PANTHER" id="PTHR43713:SF3">
    <property type="entry name" value="GLUTAMATE-1-SEMIALDEHYDE 2,1-AMINOMUTASE 1, CHLOROPLASTIC-RELATED"/>
    <property type="match status" value="1"/>
</dbReference>